<proteinExistence type="inferred from homology"/>
<evidence type="ECO:0000313" key="15">
    <source>
        <dbReference type="Proteomes" id="UP000659344"/>
    </source>
</evidence>
<comment type="similarity">
    <text evidence="3 11 12">Belongs to the iron-sulfur dependent L-serine dehydratase family.</text>
</comment>
<evidence type="ECO:0000256" key="3">
    <source>
        <dbReference type="ARBA" id="ARBA00008636"/>
    </source>
</evidence>
<dbReference type="Gene3D" id="3.30.70.260">
    <property type="match status" value="1"/>
</dbReference>
<accession>A0ABQ1Y848</accession>
<dbReference type="Gene3D" id="3.30.1330.90">
    <property type="entry name" value="D-3-phosphoglycerate dehydrogenase, domain 3"/>
    <property type="match status" value="1"/>
</dbReference>
<keyword evidence="9 11" id="KW-0456">Lyase</keyword>
<keyword evidence="7 11" id="KW-0408">Iron</keyword>
<dbReference type="InterPro" id="IPR029009">
    <property type="entry name" value="ASB_dom_sf"/>
</dbReference>
<dbReference type="InterPro" id="IPR045865">
    <property type="entry name" value="ACT-like_dom_sf"/>
</dbReference>
<dbReference type="PANTHER" id="PTHR30182:SF12">
    <property type="entry name" value="L-SERINE DEHYDRATASE, BETA CHAIN-RELATED"/>
    <property type="match status" value="1"/>
</dbReference>
<keyword evidence="5 11" id="KW-0004">4Fe-4S</keyword>
<dbReference type="InterPro" id="IPR004643">
    <property type="entry name" value="Fe-S_L-Ser_bsu"/>
</dbReference>
<evidence type="ECO:0000256" key="11">
    <source>
        <dbReference type="PIRNR" id="PIRNR036692"/>
    </source>
</evidence>
<comment type="pathway">
    <text evidence="2 11">Carbohydrate biosynthesis; gluconeogenesis.</text>
</comment>
<keyword evidence="4 11" id="KW-0312">Gluconeogenesis</keyword>
<dbReference type="Pfam" id="PF01842">
    <property type="entry name" value="ACT"/>
    <property type="match status" value="1"/>
</dbReference>
<dbReference type="PIRSF" id="PIRSF036692">
    <property type="entry name" value="SDH_B"/>
    <property type="match status" value="1"/>
</dbReference>
<dbReference type="InterPro" id="IPR002912">
    <property type="entry name" value="ACT_dom"/>
</dbReference>
<feature type="domain" description="ACT" evidence="13">
    <location>
        <begin position="148"/>
        <end position="221"/>
    </location>
</feature>
<dbReference type="SUPFAM" id="SSF143548">
    <property type="entry name" value="Serine metabolism enzymes domain"/>
    <property type="match status" value="1"/>
</dbReference>
<keyword evidence="8 11" id="KW-0411">Iron-sulfur</keyword>
<dbReference type="PROSITE" id="PS51671">
    <property type="entry name" value="ACT"/>
    <property type="match status" value="1"/>
</dbReference>
<dbReference type="Pfam" id="PF03315">
    <property type="entry name" value="SDH_beta"/>
    <property type="match status" value="1"/>
</dbReference>
<organism evidence="14 15">
    <name type="scientific">Paenibacillus segetis</name>
    <dbReference type="NCBI Taxonomy" id="1325360"/>
    <lineage>
        <taxon>Bacteria</taxon>
        <taxon>Bacillati</taxon>
        <taxon>Bacillota</taxon>
        <taxon>Bacilli</taxon>
        <taxon>Bacillales</taxon>
        <taxon>Paenibacillaceae</taxon>
        <taxon>Paenibacillus</taxon>
    </lineage>
</organism>
<dbReference type="NCBIfam" id="TIGR00719">
    <property type="entry name" value="sda_beta"/>
    <property type="match status" value="1"/>
</dbReference>
<evidence type="ECO:0000256" key="12">
    <source>
        <dbReference type="RuleBase" id="RU366059"/>
    </source>
</evidence>
<comment type="catalytic activity">
    <reaction evidence="10 11 12">
        <text>L-serine = pyruvate + NH4(+)</text>
        <dbReference type="Rhea" id="RHEA:19169"/>
        <dbReference type="ChEBI" id="CHEBI:15361"/>
        <dbReference type="ChEBI" id="CHEBI:28938"/>
        <dbReference type="ChEBI" id="CHEBI:33384"/>
        <dbReference type="EC" id="4.3.1.17"/>
    </reaction>
</comment>
<evidence type="ECO:0000256" key="4">
    <source>
        <dbReference type="ARBA" id="ARBA00022432"/>
    </source>
</evidence>
<dbReference type="Proteomes" id="UP000659344">
    <property type="component" value="Unassembled WGS sequence"/>
</dbReference>
<comment type="cofactor">
    <cofactor evidence="1 12">
        <name>[4Fe-4S] cluster</name>
        <dbReference type="ChEBI" id="CHEBI:49883"/>
    </cofactor>
</comment>
<keyword evidence="6 11" id="KW-0479">Metal-binding</keyword>
<keyword evidence="15" id="KW-1185">Reference proteome</keyword>
<evidence type="ECO:0000256" key="2">
    <source>
        <dbReference type="ARBA" id="ARBA00004742"/>
    </source>
</evidence>
<dbReference type="InterPro" id="IPR005131">
    <property type="entry name" value="Ser_deHydtase_bsu"/>
</dbReference>
<evidence type="ECO:0000256" key="6">
    <source>
        <dbReference type="ARBA" id="ARBA00022723"/>
    </source>
</evidence>
<sequence>MRFKDVFSIIGPVMVGPSSSHTAGAVRIGRVARQLLGCMPEQAIITFYGSFAETYSGHGTDLAIIGGLLDFDTDDERIQNAFTEAEQSGLHFELRQSTLMSPHPNFVEITASVGGRDITVSGASIGGGNIKIHSINSFAVSCTGYYPTLVITHDDQVGILASITRAVSSAGLNIGFMNVDRKERNGSAMTVIECDKRPGDEVLETLSLLPHISRVSVIDLN</sequence>
<dbReference type="InterPro" id="IPR051318">
    <property type="entry name" value="Fe-S_L-Ser"/>
</dbReference>
<protein>
    <recommendedName>
        <fullName evidence="11">L-serine deaminase</fullName>
    </recommendedName>
</protein>
<dbReference type="SUPFAM" id="SSF55021">
    <property type="entry name" value="ACT-like"/>
    <property type="match status" value="1"/>
</dbReference>
<evidence type="ECO:0000256" key="10">
    <source>
        <dbReference type="ARBA" id="ARBA00049406"/>
    </source>
</evidence>
<evidence type="ECO:0000256" key="1">
    <source>
        <dbReference type="ARBA" id="ARBA00001966"/>
    </source>
</evidence>
<evidence type="ECO:0000256" key="7">
    <source>
        <dbReference type="ARBA" id="ARBA00023004"/>
    </source>
</evidence>
<reference evidence="15" key="1">
    <citation type="journal article" date="2019" name="Int. J. Syst. Evol. Microbiol.">
        <title>The Global Catalogue of Microorganisms (GCM) 10K type strain sequencing project: providing services to taxonomists for standard genome sequencing and annotation.</title>
        <authorList>
            <consortium name="The Broad Institute Genomics Platform"/>
            <consortium name="The Broad Institute Genome Sequencing Center for Infectious Disease"/>
            <person name="Wu L."/>
            <person name="Ma J."/>
        </authorList>
    </citation>
    <scope>NUCLEOTIDE SEQUENCE [LARGE SCALE GENOMIC DNA]</scope>
    <source>
        <strain evidence="15">CGMCC 1.12769</strain>
    </source>
</reference>
<evidence type="ECO:0000259" key="13">
    <source>
        <dbReference type="PROSITE" id="PS51671"/>
    </source>
</evidence>
<dbReference type="PANTHER" id="PTHR30182">
    <property type="entry name" value="L-SERINE DEHYDRATASE"/>
    <property type="match status" value="1"/>
</dbReference>
<dbReference type="RefSeq" id="WP_188536248.1">
    <property type="nucleotide sequence ID" value="NZ_BMFT01000001.1"/>
</dbReference>
<comment type="caution">
    <text evidence="14">The sequence shown here is derived from an EMBL/GenBank/DDBJ whole genome shotgun (WGS) entry which is preliminary data.</text>
</comment>
<dbReference type="EMBL" id="BMFT01000001">
    <property type="protein sequence ID" value="GGH15113.1"/>
    <property type="molecule type" value="Genomic_DNA"/>
</dbReference>
<evidence type="ECO:0000256" key="5">
    <source>
        <dbReference type="ARBA" id="ARBA00022485"/>
    </source>
</evidence>
<name>A0ABQ1Y848_9BACL</name>
<gene>
    <name evidence="14" type="primary">sdaAB</name>
    <name evidence="14" type="ORF">GCM10008013_09140</name>
</gene>
<dbReference type="CDD" id="cd04903">
    <property type="entry name" value="ACT_LSD"/>
    <property type="match status" value="1"/>
</dbReference>
<evidence type="ECO:0000256" key="8">
    <source>
        <dbReference type="ARBA" id="ARBA00023014"/>
    </source>
</evidence>
<evidence type="ECO:0000256" key="9">
    <source>
        <dbReference type="ARBA" id="ARBA00023239"/>
    </source>
</evidence>
<evidence type="ECO:0000313" key="14">
    <source>
        <dbReference type="EMBL" id="GGH15113.1"/>
    </source>
</evidence>